<dbReference type="InterPro" id="IPR055651">
    <property type="entry name" value="DUF7227"/>
</dbReference>
<name>A0A6J5LWC2_9CAUD</name>
<dbReference type="Pfam" id="PF23872">
    <property type="entry name" value="DUF7227"/>
    <property type="match status" value="1"/>
</dbReference>
<gene>
    <name evidence="2" type="ORF">UFOVP348_4</name>
</gene>
<sequence>MPYTAHLTLKSRNEKVGPIPVSTTEARTCPQTCPFKKNGCYADGGPLALFWGKVSRGEAGLPWGEFCGQIEALPEGQLWRHNQAGDLPSADGQVIDHAALMDLVNANQGKRGFTYTHHDVTRQENADSVLLANLHGFTVNLSGNTLAHADSLAALQIGPVVAVVSEDHPEHSTTPAGRKVVVCPEQTGKAKSCAECQLCQKIDRKVIVAFRAHGVSKRKAIAIARA</sequence>
<proteinExistence type="predicted"/>
<dbReference type="EMBL" id="LR796364">
    <property type="protein sequence ID" value="CAB4138828.1"/>
    <property type="molecule type" value="Genomic_DNA"/>
</dbReference>
<evidence type="ECO:0000313" key="2">
    <source>
        <dbReference type="EMBL" id="CAB4138828.1"/>
    </source>
</evidence>
<accession>A0A6J5LWC2</accession>
<organism evidence="2">
    <name type="scientific">uncultured Caudovirales phage</name>
    <dbReference type="NCBI Taxonomy" id="2100421"/>
    <lineage>
        <taxon>Viruses</taxon>
        <taxon>Duplodnaviria</taxon>
        <taxon>Heunggongvirae</taxon>
        <taxon>Uroviricota</taxon>
        <taxon>Caudoviricetes</taxon>
        <taxon>Peduoviridae</taxon>
        <taxon>Maltschvirus</taxon>
        <taxon>Maltschvirus maltsch</taxon>
    </lineage>
</organism>
<reference evidence="2" key="1">
    <citation type="submission" date="2020-04" db="EMBL/GenBank/DDBJ databases">
        <authorList>
            <person name="Chiriac C."/>
            <person name="Salcher M."/>
            <person name="Ghai R."/>
            <person name="Kavagutti S V."/>
        </authorList>
    </citation>
    <scope>NUCLEOTIDE SEQUENCE</scope>
</reference>
<protein>
    <recommendedName>
        <fullName evidence="1">DUF7227 domain-containing protein</fullName>
    </recommendedName>
</protein>
<feature type="domain" description="DUF7227" evidence="1">
    <location>
        <begin position="5"/>
        <end position="223"/>
    </location>
</feature>
<evidence type="ECO:0000259" key="1">
    <source>
        <dbReference type="Pfam" id="PF23872"/>
    </source>
</evidence>